<dbReference type="RefSeq" id="WP_006782860.1">
    <property type="nucleotide sequence ID" value="NZ_JH379030.1"/>
</dbReference>
<dbReference type="HOGENOM" id="CLU_112340_0_0_9"/>
<reference evidence="1 2" key="1">
    <citation type="submission" date="2011-08" db="EMBL/GenBank/DDBJ databases">
        <title>The Genome Sequence of Clostridium hathewayi WAL-18680.</title>
        <authorList>
            <consortium name="The Broad Institute Genome Sequencing Platform"/>
            <person name="Earl A."/>
            <person name="Ward D."/>
            <person name="Feldgarden M."/>
            <person name="Gevers D."/>
            <person name="Finegold S.M."/>
            <person name="Summanen P.H."/>
            <person name="Molitoris D.R."/>
            <person name="Song M."/>
            <person name="Daigneault M."/>
            <person name="Allen-Vercoe E."/>
            <person name="Young S.K."/>
            <person name="Zeng Q."/>
            <person name="Gargeya S."/>
            <person name="Fitzgerald M."/>
            <person name="Haas B."/>
            <person name="Abouelleil A."/>
            <person name="Alvarado L."/>
            <person name="Arachchi H.M."/>
            <person name="Berlin A."/>
            <person name="Brown A."/>
            <person name="Chapman S.B."/>
            <person name="Chen Z."/>
            <person name="Dunbar C."/>
            <person name="Freedman E."/>
            <person name="Gearin G."/>
            <person name="Gellesch M."/>
            <person name="Goldberg J."/>
            <person name="Griggs A."/>
            <person name="Gujja S."/>
            <person name="Heiman D."/>
            <person name="Howarth C."/>
            <person name="Larson L."/>
            <person name="Lui A."/>
            <person name="MacDonald P.J.P."/>
            <person name="Montmayeur A."/>
            <person name="Murphy C."/>
            <person name="Neiman D."/>
            <person name="Pearson M."/>
            <person name="Priest M."/>
            <person name="Roberts A."/>
            <person name="Saif S."/>
            <person name="Shea T."/>
            <person name="Shenoy N."/>
            <person name="Sisk P."/>
            <person name="Stolte C."/>
            <person name="Sykes S."/>
            <person name="Wortman J."/>
            <person name="Nusbaum C."/>
            <person name="Birren B."/>
        </authorList>
    </citation>
    <scope>NUCLEOTIDE SEQUENCE [LARGE SCALE GENOMIC DNA]</scope>
    <source>
        <strain evidence="1 2">WAL-18680</strain>
    </source>
</reference>
<gene>
    <name evidence="1" type="ORF">HMPREF9473_04872</name>
</gene>
<protein>
    <submittedName>
        <fullName evidence="1">Uncharacterized protein</fullName>
    </submittedName>
</protein>
<sequence length="175" mass="19885">KKKFNSIHTGMYVGERFITFKEQSLDETGRKMVLPDILEPMDEKTKKQKYPMEKRPGIIWADADAEVTVTLSVLKQNVDVISLEQLRDNLGISILSICPQYIFMDKGQVTDEVTSFYWADFLAPVSGGMIYNMIYIASGQDGMLLGGFNCPSRLQDDWKPIILKLIPTIREEVKG</sequence>
<keyword evidence="2" id="KW-1185">Reference proteome</keyword>
<evidence type="ECO:0000313" key="1">
    <source>
        <dbReference type="EMBL" id="EHI57145.1"/>
    </source>
</evidence>
<organism evidence="1 2">
    <name type="scientific">Hungatella hathewayi WAL-18680</name>
    <dbReference type="NCBI Taxonomy" id="742737"/>
    <lineage>
        <taxon>Bacteria</taxon>
        <taxon>Bacillati</taxon>
        <taxon>Bacillota</taxon>
        <taxon>Clostridia</taxon>
        <taxon>Lachnospirales</taxon>
        <taxon>Lachnospiraceae</taxon>
        <taxon>Hungatella</taxon>
    </lineage>
</organism>
<dbReference type="Proteomes" id="UP000005384">
    <property type="component" value="Unassembled WGS sequence"/>
</dbReference>
<proteinExistence type="predicted"/>
<feature type="non-terminal residue" evidence="1">
    <location>
        <position position="1"/>
    </location>
</feature>
<name>G5IMZ4_9FIRM</name>
<comment type="caution">
    <text evidence="1">The sequence shown here is derived from an EMBL/GenBank/DDBJ whole genome shotgun (WGS) entry which is preliminary data.</text>
</comment>
<dbReference type="AlphaFoldDB" id="G5IMZ4"/>
<dbReference type="EMBL" id="ADLN01000126">
    <property type="protein sequence ID" value="EHI57145.1"/>
    <property type="molecule type" value="Genomic_DNA"/>
</dbReference>
<accession>G5IMZ4</accession>
<evidence type="ECO:0000313" key="2">
    <source>
        <dbReference type="Proteomes" id="UP000005384"/>
    </source>
</evidence>